<dbReference type="Proteomes" id="UP000011058">
    <property type="component" value="Chromosome"/>
</dbReference>
<feature type="region of interest" description="Disordered" evidence="1">
    <location>
        <begin position="161"/>
        <end position="326"/>
    </location>
</feature>
<feature type="compositionally biased region" description="Low complexity" evidence="1">
    <location>
        <begin position="278"/>
        <end position="290"/>
    </location>
</feature>
<accession>I0K5Z4</accession>
<dbReference type="STRING" id="1166018.FAES_1537"/>
<reference evidence="2 3" key="1">
    <citation type="journal article" date="2012" name="J. Bacteriol.">
        <title>Genome Sequence of Fibrella aestuarina BUZ 2T, a Filamentous Marine Bacterium.</title>
        <authorList>
            <person name="Filippini M."/>
            <person name="Qi W."/>
            <person name="Blom J."/>
            <person name="Goesmann A."/>
            <person name="Smits T.H."/>
            <person name="Bagheri H.C."/>
        </authorList>
    </citation>
    <scope>NUCLEOTIDE SEQUENCE [LARGE SCALE GENOMIC DNA]</scope>
    <source>
        <strain evidence="3">BUZ 2T</strain>
    </source>
</reference>
<evidence type="ECO:0000313" key="2">
    <source>
        <dbReference type="EMBL" id="CCG99547.1"/>
    </source>
</evidence>
<evidence type="ECO:0000256" key="1">
    <source>
        <dbReference type="SAM" id="MobiDB-lite"/>
    </source>
</evidence>
<gene>
    <name evidence="2" type="ORF">FAES_1537</name>
</gene>
<sequence length="588" mass="63527">MTNDRFDDALRRKLEEVNPPFQEKNWTQLRRFMAGRGFPPSIWHAPVHWLQPAFTAAAAASLLVVSIWQYRTNQTLNDRIQTLTTTVSKLEQVQTSLQKTVTDIASQPRPDTVYVVQRVPVAMPSPLEPGAGSGTFAPAGVAPGTSLSRSAVPPRVVPNSVPVPVAEPNAADAPGTLPAERWSTRTAQPQGALPRATDERVVAAPTSPPEPDAATPEASGNGMPTTNGRAEVSAGTGSADRSVANRVGSRKGNRRTLLSQRAAPNTSGGNQPSGTFNSSVPTSPTRSSSPRLHETPVYSNANPVDRVTNAPGATSPTAPPTQPTGASFLANIKSVDRIASLAQSDEWVDSWQRRLRRVRYRSPYALAPAEVAAAIPEKHTNPTNLRWRLGVGGDATTAMTTYGVYGELVVNNRLTISAGFGQATWSGDSYQTEIQFSERTKHDFRREYPNEVGAGNMGPGNPFPVIRKFFDINRTASAVLMPVQVGYRLDIGRKFFLTPFVGATIGLDPSETVSFAYERIPRDYEQRNLTYSRPVGLYSSWTFGAGLERQFGPFVAQLSPIASAPIMGQRSGVNAASAGLRARVFYQF</sequence>
<protein>
    <recommendedName>
        <fullName evidence="4">Outer membrane protein beta-barrel domain-containing protein</fullName>
    </recommendedName>
</protein>
<dbReference type="KEGG" id="fae:FAES_1537"/>
<dbReference type="OrthoDB" id="916076at2"/>
<evidence type="ECO:0008006" key="4">
    <source>
        <dbReference type="Google" id="ProtNLM"/>
    </source>
</evidence>
<dbReference type="eggNOG" id="ENOG5032WGU">
    <property type="taxonomic scope" value="Bacteria"/>
</dbReference>
<organism evidence="2 3">
    <name type="scientific">Fibrella aestuarina BUZ 2</name>
    <dbReference type="NCBI Taxonomy" id="1166018"/>
    <lineage>
        <taxon>Bacteria</taxon>
        <taxon>Pseudomonadati</taxon>
        <taxon>Bacteroidota</taxon>
        <taxon>Cytophagia</taxon>
        <taxon>Cytophagales</taxon>
        <taxon>Spirosomataceae</taxon>
        <taxon>Fibrella</taxon>
    </lineage>
</organism>
<dbReference type="EMBL" id="HE796683">
    <property type="protein sequence ID" value="CCG99547.1"/>
    <property type="molecule type" value="Genomic_DNA"/>
</dbReference>
<name>I0K5Z4_9BACT</name>
<keyword evidence="3" id="KW-1185">Reference proteome</keyword>
<feature type="compositionally biased region" description="Polar residues" evidence="1">
    <location>
        <begin position="256"/>
        <end position="277"/>
    </location>
</feature>
<dbReference type="PATRIC" id="fig|1166018.3.peg.3271"/>
<evidence type="ECO:0000313" key="3">
    <source>
        <dbReference type="Proteomes" id="UP000011058"/>
    </source>
</evidence>
<proteinExistence type="predicted"/>
<feature type="compositionally biased region" description="Low complexity" evidence="1">
    <location>
        <begin position="161"/>
        <end position="174"/>
    </location>
</feature>
<dbReference type="AlphaFoldDB" id="I0K5Z4"/>
<dbReference type="RefSeq" id="WP_015330646.1">
    <property type="nucleotide sequence ID" value="NC_020054.1"/>
</dbReference>
<dbReference type="HOGENOM" id="CLU_516664_0_0_10"/>